<dbReference type="Proteomes" id="UP000539175">
    <property type="component" value="Unassembled WGS sequence"/>
</dbReference>
<gene>
    <name evidence="1" type="ORF">FHS74_002952</name>
</gene>
<evidence type="ECO:0000313" key="1">
    <source>
        <dbReference type="EMBL" id="MBB6252392.1"/>
    </source>
</evidence>
<keyword evidence="2" id="KW-1185">Reference proteome</keyword>
<dbReference type="RefSeq" id="WP_184801717.1">
    <property type="nucleotide sequence ID" value="NZ_JACIIZ010000007.1"/>
</dbReference>
<name>A0A7X0AZ26_9PROT</name>
<dbReference type="EMBL" id="JACIIZ010000007">
    <property type="protein sequence ID" value="MBB6252392.1"/>
    <property type="molecule type" value="Genomic_DNA"/>
</dbReference>
<dbReference type="AlphaFoldDB" id="A0A7X0AZ26"/>
<proteinExistence type="predicted"/>
<protein>
    <submittedName>
        <fullName evidence="1">Putative membrane protein</fullName>
    </submittedName>
</protein>
<dbReference type="InterPro" id="IPR025961">
    <property type="entry name" value="Metal_resist"/>
</dbReference>
<reference evidence="1 2" key="1">
    <citation type="submission" date="2020-08" db="EMBL/GenBank/DDBJ databases">
        <title>Genomic Encyclopedia of Type Strains, Phase IV (KMG-IV): sequencing the most valuable type-strain genomes for metagenomic binning, comparative biology and taxonomic classification.</title>
        <authorList>
            <person name="Goeker M."/>
        </authorList>
    </citation>
    <scope>NUCLEOTIDE SEQUENCE [LARGE SCALE GENOMIC DNA]</scope>
    <source>
        <strain evidence="1 2">DSM 22198</strain>
    </source>
</reference>
<sequence>MRLTPTLRLALILSLALNLFLLAFVGAQQWRQQAALRALPPSIARTPAGNVLATLFGQLAAQLPPDDRRLLRSAILSHTPQLEQTQARFAAAMDQVRTEIDRTPLDTAALRAAMAQAREQRQPLGPVLEDIVMEVLPQMSAEGRHILSRYRGGR</sequence>
<dbReference type="Pfam" id="PF13801">
    <property type="entry name" value="Metal_resist"/>
    <property type="match status" value="1"/>
</dbReference>
<organism evidence="1 2">
    <name type="scientific">Nitrospirillum iridis</name>
    <dbReference type="NCBI Taxonomy" id="765888"/>
    <lineage>
        <taxon>Bacteria</taxon>
        <taxon>Pseudomonadati</taxon>
        <taxon>Pseudomonadota</taxon>
        <taxon>Alphaproteobacteria</taxon>
        <taxon>Rhodospirillales</taxon>
        <taxon>Azospirillaceae</taxon>
        <taxon>Nitrospirillum</taxon>
    </lineage>
</organism>
<accession>A0A7X0AZ26</accession>
<evidence type="ECO:0000313" key="2">
    <source>
        <dbReference type="Proteomes" id="UP000539175"/>
    </source>
</evidence>
<comment type="caution">
    <text evidence="1">The sequence shown here is derived from an EMBL/GenBank/DDBJ whole genome shotgun (WGS) entry which is preliminary data.</text>
</comment>